<dbReference type="Proteomes" id="UP000077521">
    <property type="component" value="Unassembled WGS sequence"/>
</dbReference>
<comment type="pathway">
    <text evidence="1">Cofactor biosynthesis; NAD(+) biosynthesis; nicotinate D-ribonucleotide from nicotinate: step 1/1.</text>
</comment>
<dbReference type="InterPro" id="IPR007229">
    <property type="entry name" value="Nic_PRibTrfase-Fam"/>
</dbReference>
<keyword evidence="6" id="KW-0662">Pyridine nucleotide biosynthesis</keyword>
<dbReference type="Pfam" id="PF04095">
    <property type="entry name" value="NAPRTase"/>
    <property type="match status" value="2"/>
</dbReference>
<feature type="region of interest" description="Disordered" evidence="8">
    <location>
        <begin position="49"/>
        <end position="82"/>
    </location>
</feature>
<keyword evidence="4" id="KW-0597">Phosphoprotein</keyword>
<feature type="domain" description="Nicotinate/nicotinamide phosphoribosyltransferase" evidence="9">
    <location>
        <begin position="3"/>
        <end position="64"/>
    </location>
</feature>
<gene>
    <name evidence="10" type="ORF">A4X13_0g9272</name>
</gene>
<evidence type="ECO:0000256" key="5">
    <source>
        <dbReference type="ARBA" id="ARBA00022598"/>
    </source>
</evidence>
<dbReference type="AlphaFoldDB" id="A0A8T8SAU3"/>
<dbReference type="Gene3D" id="3.20.140.10">
    <property type="entry name" value="nicotinate phosphoribosyltransferase"/>
    <property type="match status" value="1"/>
</dbReference>
<dbReference type="PANTHER" id="PTHR11098:SF1">
    <property type="entry name" value="NICOTINATE PHOSPHORIBOSYLTRANSFERASE"/>
    <property type="match status" value="1"/>
</dbReference>
<proteinExistence type="inferred from homology"/>
<sequence length="140" mass="14241">SAGVDPSTKVIIYSDGLDVEKCIDLAKFSKEIGIGAGFGIGTSLTNDFLKSSSSPSSTSSSVDVAEAPVPPERSLPASKQNKSKALNMVIKLSSINGKPTVKISDELSKNTGDKAEVAAVKRRFGLDGAEGAAGEGAVLG</sequence>
<feature type="domain" description="Nicotinate/nicotinamide phosphoribosyltransferase" evidence="9">
    <location>
        <begin position="80"/>
        <end position="125"/>
    </location>
</feature>
<name>A0A8T8SAU3_9BASI</name>
<feature type="compositionally biased region" description="Low complexity" evidence="8">
    <location>
        <begin position="51"/>
        <end position="61"/>
    </location>
</feature>
<comment type="caution">
    <text evidence="10">The sequence shown here is derived from an EMBL/GenBank/DDBJ whole genome shotgun (WGS) entry which is preliminary data.</text>
</comment>
<dbReference type="PANTHER" id="PTHR11098">
    <property type="entry name" value="NICOTINATE PHOSPHORIBOSYLTRANSFERASE"/>
    <property type="match status" value="1"/>
</dbReference>
<keyword evidence="11" id="KW-1185">Reference proteome</keyword>
<comment type="catalytic activity">
    <reaction evidence="7">
        <text>5-phospho-alpha-D-ribose 1-diphosphate + nicotinate + ATP + H2O = nicotinate beta-D-ribonucleotide + ADP + phosphate + diphosphate</text>
        <dbReference type="Rhea" id="RHEA:36163"/>
        <dbReference type="ChEBI" id="CHEBI:15377"/>
        <dbReference type="ChEBI" id="CHEBI:30616"/>
        <dbReference type="ChEBI" id="CHEBI:32544"/>
        <dbReference type="ChEBI" id="CHEBI:33019"/>
        <dbReference type="ChEBI" id="CHEBI:43474"/>
        <dbReference type="ChEBI" id="CHEBI:57502"/>
        <dbReference type="ChEBI" id="CHEBI:58017"/>
        <dbReference type="ChEBI" id="CHEBI:456216"/>
        <dbReference type="EC" id="6.3.4.21"/>
    </reaction>
</comment>
<accession>A0A8T8SAU3</accession>
<keyword evidence="5" id="KW-0436">Ligase</keyword>
<protein>
    <recommendedName>
        <fullName evidence="3">nicotinate phosphoribosyltransferase</fullName>
        <ecNumber evidence="3">6.3.4.21</ecNumber>
    </recommendedName>
</protein>
<reference evidence="10" key="1">
    <citation type="submission" date="2016-04" db="EMBL/GenBank/DDBJ databases">
        <authorList>
            <person name="Nguyen H.D."/>
            <person name="Samba Siva P."/>
            <person name="Cullis J."/>
            <person name="Levesque C.A."/>
            <person name="Hambleton S."/>
        </authorList>
    </citation>
    <scope>NUCLEOTIDE SEQUENCE</scope>
    <source>
        <strain evidence="10">DAOMC 236416</strain>
    </source>
</reference>
<evidence type="ECO:0000256" key="8">
    <source>
        <dbReference type="SAM" id="MobiDB-lite"/>
    </source>
</evidence>
<dbReference type="GO" id="GO:0004516">
    <property type="term" value="F:nicotinate phosphoribosyltransferase activity"/>
    <property type="evidence" value="ECO:0007669"/>
    <property type="project" value="UniProtKB-EC"/>
</dbReference>
<dbReference type="GO" id="GO:0005829">
    <property type="term" value="C:cytosol"/>
    <property type="evidence" value="ECO:0007669"/>
    <property type="project" value="TreeGrafter"/>
</dbReference>
<evidence type="ECO:0000256" key="7">
    <source>
        <dbReference type="ARBA" id="ARBA00048668"/>
    </source>
</evidence>
<evidence type="ECO:0000256" key="4">
    <source>
        <dbReference type="ARBA" id="ARBA00022553"/>
    </source>
</evidence>
<evidence type="ECO:0000256" key="2">
    <source>
        <dbReference type="ARBA" id="ARBA00010897"/>
    </source>
</evidence>
<evidence type="ECO:0000256" key="3">
    <source>
        <dbReference type="ARBA" id="ARBA00013236"/>
    </source>
</evidence>
<organism evidence="10 11">
    <name type="scientific">Tilletia indica</name>
    <dbReference type="NCBI Taxonomy" id="43049"/>
    <lineage>
        <taxon>Eukaryota</taxon>
        <taxon>Fungi</taxon>
        <taxon>Dikarya</taxon>
        <taxon>Basidiomycota</taxon>
        <taxon>Ustilaginomycotina</taxon>
        <taxon>Exobasidiomycetes</taxon>
        <taxon>Tilletiales</taxon>
        <taxon>Tilletiaceae</taxon>
        <taxon>Tilletia</taxon>
    </lineage>
</organism>
<comment type="similarity">
    <text evidence="2">Belongs to the NAPRTase family.</text>
</comment>
<dbReference type="InterPro" id="IPR036068">
    <property type="entry name" value="Nicotinate_pribotase-like_C"/>
</dbReference>
<dbReference type="EMBL" id="LWDF02002407">
    <property type="protein sequence ID" value="KAE8236076.1"/>
    <property type="molecule type" value="Genomic_DNA"/>
</dbReference>
<evidence type="ECO:0000259" key="9">
    <source>
        <dbReference type="Pfam" id="PF04095"/>
    </source>
</evidence>
<dbReference type="EC" id="6.3.4.21" evidence="3"/>
<evidence type="ECO:0000313" key="11">
    <source>
        <dbReference type="Proteomes" id="UP000077521"/>
    </source>
</evidence>
<reference evidence="10" key="2">
    <citation type="journal article" date="2019" name="IMA Fungus">
        <title>Genome sequencing and comparison of five Tilletia species to identify candidate genes for the detection of regulated species infecting wheat.</title>
        <authorList>
            <person name="Nguyen H.D.T."/>
            <person name="Sultana T."/>
            <person name="Kesanakurti P."/>
            <person name="Hambleton S."/>
        </authorList>
    </citation>
    <scope>NUCLEOTIDE SEQUENCE</scope>
    <source>
        <strain evidence="10">DAOMC 236416</strain>
    </source>
</reference>
<dbReference type="InterPro" id="IPR041525">
    <property type="entry name" value="N/Namide_PRibTrfase"/>
</dbReference>
<dbReference type="SUPFAM" id="SSF51690">
    <property type="entry name" value="Nicotinate/Quinolinate PRTase C-terminal domain-like"/>
    <property type="match status" value="1"/>
</dbReference>
<evidence type="ECO:0000313" key="10">
    <source>
        <dbReference type="EMBL" id="KAE8236076.1"/>
    </source>
</evidence>
<evidence type="ECO:0000256" key="1">
    <source>
        <dbReference type="ARBA" id="ARBA00004952"/>
    </source>
</evidence>
<dbReference type="GO" id="GO:0034355">
    <property type="term" value="P:NAD+ biosynthetic process via the salvage pathway"/>
    <property type="evidence" value="ECO:0007669"/>
    <property type="project" value="TreeGrafter"/>
</dbReference>
<evidence type="ECO:0000256" key="6">
    <source>
        <dbReference type="ARBA" id="ARBA00022642"/>
    </source>
</evidence>
<feature type="non-terminal residue" evidence="10">
    <location>
        <position position="1"/>
    </location>
</feature>